<proteinExistence type="predicted"/>
<evidence type="ECO:0000256" key="3">
    <source>
        <dbReference type="ARBA" id="ARBA00023163"/>
    </source>
</evidence>
<dbReference type="InterPro" id="IPR036388">
    <property type="entry name" value="WH-like_DNA-bd_sf"/>
</dbReference>
<keyword evidence="6" id="KW-1185">Reference proteome</keyword>
<dbReference type="PANTHER" id="PTHR43537:SF5">
    <property type="entry name" value="UXU OPERON TRANSCRIPTIONAL REGULATOR"/>
    <property type="match status" value="1"/>
</dbReference>
<protein>
    <submittedName>
        <fullName evidence="5">GntR family transcriptional regulator</fullName>
    </submittedName>
</protein>
<accession>A0A2K9NMQ5</accession>
<dbReference type="GO" id="GO:0003700">
    <property type="term" value="F:DNA-binding transcription factor activity"/>
    <property type="evidence" value="ECO:0007669"/>
    <property type="project" value="InterPro"/>
</dbReference>
<dbReference type="Proteomes" id="UP000234752">
    <property type="component" value="Plasmid unnamed1"/>
</dbReference>
<dbReference type="PROSITE" id="PS50949">
    <property type="entry name" value="HTH_GNTR"/>
    <property type="match status" value="1"/>
</dbReference>
<dbReference type="KEGG" id="ncb:C0V82_22410"/>
<reference evidence="5 6" key="1">
    <citation type="submission" date="2017-12" db="EMBL/GenBank/DDBJ databases">
        <title>Genomes of bacteria within cyanobacterial aggregates.</title>
        <authorList>
            <person name="Cai H."/>
        </authorList>
    </citation>
    <scope>NUCLEOTIDE SEQUENCE [LARGE SCALE GENOMIC DNA]</scope>
    <source>
        <strain evidence="5 6">TH16</strain>
        <plasmid evidence="5 6">unnamed1</plasmid>
    </source>
</reference>
<dbReference type="SMART" id="SM00345">
    <property type="entry name" value="HTH_GNTR"/>
    <property type="match status" value="1"/>
</dbReference>
<dbReference type="AlphaFoldDB" id="A0A2K9NMQ5"/>
<dbReference type="PRINTS" id="PR00035">
    <property type="entry name" value="HTHGNTR"/>
</dbReference>
<dbReference type="GO" id="GO:0003677">
    <property type="term" value="F:DNA binding"/>
    <property type="evidence" value="ECO:0007669"/>
    <property type="project" value="UniProtKB-KW"/>
</dbReference>
<geneLocation type="plasmid" evidence="5 6">
    <name>unnamed1</name>
</geneLocation>
<evidence type="ECO:0000256" key="2">
    <source>
        <dbReference type="ARBA" id="ARBA00023125"/>
    </source>
</evidence>
<evidence type="ECO:0000256" key="1">
    <source>
        <dbReference type="ARBA" id="ARBA00023015"/>
    </source>
</evidence>
<dbReference type="InterPro" id="IPR011711">
    <property type="entry name" value="GntR_C"/>
</dbReference>
<gene>
    <name evidence="5" type="ORF">C0V82_22410</name>
</gene>
<dbReference type="InterPro" id="IPR036390">
    <property type="entry name" value="WH_DNA-bd_sf"/>
</dbReference>
<evidence type="ECO:0000259" key="4">
    <source>
        <dbReference type="PROSITE" id="PS50949"/>
    </source>
</evidence>
<keyword evidence="3" id="KW-0804">Transcription</keyword>
<keyword evidence="1" id="KW-0805">Transcription regulation</keyword>
<sequence length="221" mass="24591">MADGSTKTTLVQRVHETLMESLDEGVLRPGQRIKAAELAKRLGVSRAPVREALHILAGQGLVELLPDKGAIMRELSLADLIQIYEVTGPIAKVGVTAAARRIGEGDNRQRVEEAIARIRAARDAPPSYKFYLVLNDFHYLLNEIGQKPYVDYLLGLLNLEYWNRFLAGTIDMRLHIPGYIANYNRMADAVLAGDARTAAAVMDSHVEWSIDLLERTGQSRR</sequence>
<dbReference type="CDD" id="cd07377">
    <property type="entry name" value="WHTH_GntR"/>
    <property type="match status" value="1"/>
</dbReference>
<dbReference type="PANTHER" id="PTHR43537">
    <property type="entry name" value="TRANSCRIPTIONAL REGULATOR, GNTR FAMILY"/>
    <property type="match status" value="1"/>
</dbReference>
<dbReference type="SMART" id="SM00895">
    <property type="entry name" value="FCD"/>
    <property type="match status" value="1"/>
</dbReference>
<dbReference type="InterPro" id="IPR000524">
    <property type="entry name" value="Tscrpt_reg_HTH_GntR"/>
</dbReference>
<dbReference type="EMBL" id="CP025613">
    <property type="protein sequence ID" value="AUN33645.1"/>
    <property type="molecule type" value="Genomic_DNA"/>
</dbReference>
<keyword evidence="2" id="KW-0238">DNA-binding</keyword>
<dbReference type="Pfam" id="PF07729">
    <property type="entry name" value="FCD"/>
    <property type="match status" value="1"/>
</dbReference>
<keyword evidence="5" id="KW-0614">Plasmid</keyword>
<dbReference type="SUPFAM" id="SSF46785">
    <property type="entry name" value="Winged helix' DNA-binding domain"/>
    <property type="match status" value="1"/>
</dbReference>
<feature type="domain" description="HTH gntR-type" evidence="4">
    <location>
        <begin position="8"/>
        <end position="75"/>
    </location>
</feature>
<dbReference type="SUPFAM" id="SSF48008">
    <property type="entry name" value="GntR ligand-binding domain-like"/>
    <property type="match status" value="1"/>
</dbReference>
<dbReference type="Gene3D" id="1.10.10.10">
    <property type="entry name" value="Winged helix-like DNA-binding domain superfamily/Winged helix DNA-binding domain"/>
    <property type="match status" value="1"/>
</dbReference>
<organism evidence="5 6">
    <name type="scientific">Niveispirillum cyanobacteriorum</name>
    <dbReference type="NCBI Taxonomy" id="1612173"/>
    <lineage>
        <taxon>Bacteria</taxon>
        <taxon>Pseudomonadati</taxon>
        <taxon>Pseudomonadota</taxon>
        <taxon>Alphaproteobacteria</taxon>
        <taxon>Rhodospirillales</taxon>
        <taxon>Azospirillaceae</taxon>
        <taxon>Niveispirillum</taxon>
    </lineage>
</organism>
<evidence type="ECO:0000313" key="6">
    <source>
        <dbReference type="Proteomes" id="UP000234752"/>
    </source>
</evidence>
<evidence type="ECO:0000313" key="5">
    <source>
        <dbReference type="EMBL" id="AUN33645.1"/>
    </source>
</evidence>
<dbReference type="Pfam" id="PF00392">
    <property type="entry name" value="GntR"/>
    <property type="match status" value="1"/>
</dbReference>
<dbReference type="Gene3D" id="1.20.120.530">
    <property type="entry name" value="GntR ligand-binding domain-like"/>
    <property type="match status" value="1"/>
</dbReference>
<dbReference type="OrthoDB" id="8638122at2"/>
<dbReference type="InterPro" id="IPR008920">
    <property type="entry name" value="TF_FadR/GntR_C"/>
</dbReference>
<name>A0A2K9NMQ5_9PROT</name>